<keyword evidence="1 3" id="KW-0853">WD repeat</keyword>
<dbReference type="EMBL" id="MSFO01000005">
    <property type="protein sequence ID" value="PLB47837.1"/>
    <property type="molecule type" value="Genomic_DNA"/>
</dbReference>
<dbReference type="GeneID" id="36557095"/>
<comment type="caution">
    <text evidence="4">The sequence shown here is derived from an EMBL/GenBank/DDBJ whole genome shotgun (WGS) entry which is preliminary data.</text>
</comment>
<sequence>MSGSGNNTIKLWDAQTGAELRTLEGHSGSVWSVPFPPAVAFSPDGRRIMSGSVDNTIKLWDAQTGAELRTLEGHSHWVDSVASGDTHIEHNQGSQISVENSWVY</sequence>
<feature type="repeat" description="WD" evidence="3">
    <location>
        <begin position="1"/>
        <end position="22"/>
    </location>
</feature>
<evidence type="ECO:0000313" key="4">
    <source>
        <dbReference type="EMBL" id="PLB47837.1"/>
    </source>
</evidence>
<dbReference type="PANTHER" id="PTHR19848">
    <property type="entry name" value="WD40 REPEAT PROTEIN"/>
    <property type="match status" value="1"/>
</dbReference>
<gene>
    <name evidence="4" type="ORF">P170DRAFT_437572</name>
</gene>
<dbReference type="InterPro" id="IPR001680">
    <property type="entry name" value="WD40_rpt"/>
</dbReference>
<dbReference type="Pfam" id="PF00400">
    <property type="entry name" value="WD40"/>
    <property type="match status" value="1"/>
</dbReference>
<name>A0A2I2G4N3_9EURO</name>
<dbReference type="SUPFAM" id="SSF50978">
    <property type="entry name" value="WD40 repeat-like"/>
    <property type="match status" value="1"/>
</dbReference>
<dbReference type="PROSITE" id="PS50082">
    <property type="entry name" value="WD_REPEATS_2"/>
    <property type="match status" value="2"/>
</dbReference>
<evidence type="ECO:0000256" key="2">
    <source>
        <dbReference type="ARBA" id="ARBA00022737"/>
    </source>
</evidence>
<feature type="repeat" description="WD" evidence="3">
    <location>
        <begin position="38"/>
        <end position="70"/>
    </location>
</feature>
<dbReference type="PROSITE" id="PS50294">
    <property type="entry name" value="WD_REPEATS_REGION"/>
    <property type="match status" value="1"/>
</dbReference>
<dbReference type="InterPro" id="IPR015943">
    <property type="entry name" value="WD40/YVTN_repeat-like_dom_sf"/>
</dbReference>
<evidence type="ECO:0000256" key="1">
    <source>
        <dbReference type="ARBA" id="ARBA00022574"/>
    </source>
</evidence>
<dbReference type="VEuPathDB" id="FungiDB:P170DRAFT_437572"/>
<dbReference type="Gene3D" id="2.130.10.10">
    <property type="entry name" value="YVTN repeat-like/Quinoprotein amine dehydrogenase"/>
    <property type="match status" value="1"/>
</dbReference>
<keyword evidence="2" id="KW-0677">Repeat</keyword>
<dbReference type="Proteomes" id="UP000234275">
    <property type="component" value="Unassembled WGS sequence"/>
</dbReference>
<organism evidence="4 5">
    <name type="scientific">Aspergillus steynii IBT 23096</name>
    <dbReference type="NCBI Taxonomy" id="1392250"/>
    <lineage>
        <taxon>Eukaryota</taxon>
        <taxon>Fungi</taxon>
        <taxon>Dikarya</taxon>
        <taxon>Ascomycota</taxon>
        <taxon>Pezizomycotina</taxon>
        <taxon>Eurotiomycetes</taxon>
        <taxon>Eurotiomycetidae</taxon>
        <taxon>Eurotiales</taxon>
        <taxon>Aspergillaceae</taxon>
        <taxon>Aspergillus</taxon>
        <taxon>Aspergillus subgen. Circumdati</taxon>
    </lineage>
</organism>
<dbReference type="OrthoDB" id="538223at2759"/>
<dbReference type="InterPro" id="IPR036322">
    <property type="entry name" value="WD40_repeat_dom_sf"/>
</dbReference>
<dbReference type="PANTHER" id="PTHR19848:SF8">
    <property type="entry name" value="F-BOX AND WD REPEAT DOMAIN CONTAINING 7"/>
    <property type="match status" value="1"/>
</dbReference>
<dbReference type="SMART" id="SM00320">
    <property type="entry name" value="WD40"/>
    <property type="match status" value="1"/>
</dbReference>
<accession>A0A2I2G4N3</accession>
<protein>
    <submittedName>
        <fullName evidence="4">WD40 repeat-like protein</fullName>
    </submittedName>
</protein>
<evidence type="ECO:0000313" key="5">
    <source>
        <dbReference type="Proteomes" id="UP000234275"/>
    </source>
</evidence>
<dbReference type="STRING" id="1392250.A0A2I2G4N3"/>
<dbReference type="PROSITE" id="PS00678">
    <property type="entry name" value="WD_REPEATS_1"/>
    <property type="match status" value="1"/>
</dbReference>
<evidence type="ECO:0000256" key="3">
    <source>
        <dbReference type="PROSITE-ProRule" id="PRU00221"/>
    </source>
</evidence>
<proteinExistence type="predicted"/>
<reference evidence="4 5" key="1">
    <citation type="submission" date="2016-12" db="EMBL/GenBank/DDBJ databases">
        <title>The genomes of Aspergillus section Nigri reveals drivers in fungal speciation.</title>
        <authorList>
            <consortium name="DOE Joint Genome Institute"/>
            <person name="Vesth T.C."/>
            <person name="Nybo J."/>
            <person name="Theobald S."/>
            <person name="Brandl J."/>
            <person name="Frisvad J.C."/>
            <person name="Nielsen K.F."/>
            <person name="Lyhne E.K."/>
            <person name="Kogle M.E."/>
            <person name="Kuo A."/>
            <person name="Riley R."/>
            <person name="Clum A."/>
            <person name="Nolan M."/>
            <person name="Lipzen A."/>
            <person name="Salamov A."/>
            <person name="Henrissat B."/>
            <person name="Wiebenga A."/>
            <person name="De Vries R.P."/>
            <person name="Grigoriev I.V."/>
            <person name="Mortensen U.H."/>
            <person name="Andersen M.R."/>
            <person name="Baker S.E."/>
        </authorList>
    </citation>
    <scope>NUCLEOTIDE SEQUENCE [LARGE SCALE GENOMIC DNA]</scope>
    <source>
        <strain evidence="4 5">IBT 23096</strain>
    </source>
</reference>
<dbReference type="AlphaFoldDB" id="A0A2I2G4N3"/>
<dbReference type="RefSeq" id="XP_024703139.1">
    <property type="nucleotide sequence ID" value="XM_024849396.1"/>
</dbReference>
<dbReference type="InterPro" id="IPR019775">
    <property type="entry name" value="WD40_repeat_CS"/>
</dbReference>
<keyword evidence="5" id="KW-1185">Reference proteome</keyword>